<evidence type="ECO:0000256" key="4">
    <source>
        <dbReference type="SAM" id="MobiDB-lite"/>
    </source>
</evidence>
<evidence type="ECO:0000256" key="1">
    <source>
        <dbReference type="ARBA" id="ARBA00022987"/>
    </source>
</evidence>
<accession>A0A932EN04</accession>
<protein>
    <submittedName>
        <fullName evidence="5">Gas vesicle protein</fullName>
    </submittedName>
</protein>
<reference evidence="5" key="1">
    <citation type="submission" date="2020-07" db="EMBL/GenBank/DDBJ databases">
        <title>Huge and variable diversity of episymbiotic CPR bacteria and DPANN archaea in groundwater ecosystems.</title>
        <authorList>
            <person name="He C.Y."/>
            <person name="Keren R."/>
            <person name="Whittaker M."/>
            <person name="Farag I.F."/>
            <person name="Doudna J."/>
            <person name="Cate J.H.D."/>
            <person name="Banfield J.F."/>
        </authorList>
    </citation>
    <scope>NUCLEOTIDE SEQUENCE</scope>
    <source>
        <strain evidence="5">NC_groundwater_580_Pr5_B-0.1um_64_19</strain>
    </source>
</reference>
<dbReference type="InterPro" id="IPR018493">
    <property type="entry name" value="GvpA-like_CS"/>
</dbReference>
<comment type="subcellular location">
    <subcellularLocation>
        <location evidence="2">Gas vesicle</location>
    </subcellularLocation>
</comment>
<dbReference type="PANTHER" id="PTHR35344:SF4">
    <property type="entry name" value="GAS VESICLE PROTEIN A1"/>
    <property type="match status" value="1"/>
</dbReference>
<evidence type="ECO:0000313" key="5">
    <source>
        <dbReference type="EMBL" id="MBI2677190.1"/>
    </source>
</evidence>
<dbReference type="GO" id="GO:0012506">
    <property type="term" value="C:vesicle membrane"/>
    <property type="evidence" value="ECO:0007669"/>
    <property type="project" value="InterPro"/>
</dbReference>
<evidence type="ECO:0000256" key="3">
    <source>
        <dbReference type="ARBA" id="ARBA00035646"/>
    </source>
</evidence>
<feature type="compositionally biased region" description="Pro residues" evidence="4">
    <location>
        <begin position="74"/>
        <end position="86"/>
    </location>
</feature>
<name>A0A932EN04_9BACT</name>
<dbReference type="PROSITE" id="PS00234">
    <property type="entry name" value="GAS_VESICLE_A_1"/>
    <property type="match status" value="1"/>
</dbReference>
<gene>
    <name evidence="5" type="ORF">HYX28_00235</name>
</gene>
<dbReference type="GO" id="GO:0005198">
    <property type="term" value="F:structural molecule activity"/>
    <property type="evidence" value="ECO:0007669"/>
    <property type="project" value="InterPro"/>
</dbReference>
<dbReference type="AlphaFoldDB" id="A0A932EN04"/>
<organism evidence="5 6">
    <name type="scientific">Candidatus Korobacter versatilis</name>
    <dbReference type="NCBI Taxonomy" id="658062"/>
    <lineage>
        <taxon>Bacteria</taxon>
        <taxon>Pseudomonadati</taxon>
        <taxon>Acidobacteriota</taxon>
        <taxon>Terriglobia</taxon>
        <taxon>Terriglobales</taxon>
        <taxon>Candidatus Korobacteraceae</taxon>
        <taxon>Candidatus Korobacter</taxon>
    </lineage>
</organism>
<dbReference type="InterPro" id="IPR000638">
    <property type="entry name" value="Gas-vesicle_GvpA-like"/>
</dbReference>
<dbReference type="Pfam" id="PF00741">
    <property type="entry name" value="Gas_vesicle"/>
    <property type="match status" value="1"/>
</dbReference>
<sequence length="104" mass="11403">MDRVPTVSGTTNLVDILDRVLDKGLVVAGDIRVSLANVELLTIRIRLLVCSVDKAEQIGLNWWKHDPNLTVGSSPPPPRKPLPAPGPSDRGIIAPRKPMARRRK</sequence>
<feature type="region of interest" description="Disordered" evidence="4">
    <location>
        <begin position="65"/>
        <end position="104"/>
    </location>
</feature>
<keyword evidence="1" id="KW-0304">Gas vesicle</keyword>
<evidence type="ECO:0000256" key="2">
    <source>
        <dbReference type="ARBA" id="ARBA00035108"/>
    </source>
</evidence>
<evidence type="ECO:0000313" key="6">
    <source>
        <dbReference type="Proteomes" id="UP000779809"/>
    </source>
</evidence>
<dbReference type="InterPro" id="IPR050530">
    <property type="entry name" value="GvpA"/>
</dbReference>
<dbReference type="GO" id="GO:0031411">
    <property type="term" value="C:gas vesicle"/>
    <property type="evidence" value="ECO:0007669"/>
    <property type="project" value="UniProtKB-SubCell"/>
</dbReference>
<dbReference type="PANTHER" id="PTHR35344">
    <property type="entry name" value="GAS VESICLE STRUCTURAL PROTEIN 2-RELATED"/>
    <property type="match status" value="1"/>
</dbReference>
<dbReference type="EMBL" id="JACPNR010000001">
    <property type="protein sequence ID" value="MBI2677190.1"/>
    <property type="molecule type" value="Genomic_DNA"/>
</dbReference>
<comment type="similarity">
    <text evidence="3">Belongs to the gas vesicle GvpA family.</text>
</comment>
<proteinExistence type="inferred from homology"/>
<dbReference type="Proteomes" id="UP000779809">
    <property type="component" value="Unassembled WGS sequence"/>
</dbReference>
<comment type="caution">
    <text evidence="5">The sequence shown here is derived from an EMBL/GenBank/DDBJ whole genome shotgun (WGS) entry which is preliminary data.</text>
</comment>